<evidence type="ECO:0000313" key="3">
    <source>
        <dbReference type="Proteomes" id="UP000297814"/>
    </source>
</evidence>
<reference evidence="2 3" key="1">
    <citation type="submission" date="2017-12" db="EMBL/GenBank/DDBJ databases">
        <title>Comparative genomics of Botrytis spp.</title>
        <authorList>
            <person name="Valero-Jimenez C.A."/>
            <person name="Tapia P."/>
            <person name="Veloso J."/>
            <person name="Silva-Moreno E."/>
            <person name="Staats M."/>
            <person name="Valdes J.H."/>
            <person name="Van Kan J.A.L."/>
        </authorList>
    </citation>
    <scope>NUCLEOTIDE SEQUENCE [LARGE SCALE GENOMIC DNA]</scope>
    <source>
        <strain evidence="2 3">Bh0001</strain>
    </source>
</reference>
<proteinExistence type="predicted"/>
<feature type="compositionally biased region" description="Polar residues" evidence="1">
    <location>
        <begin position="16"/>
        <end position="28"/>
    </location>
</feature>
<evidence type="ECO:0000256" key="1">
    <source>
        <dbReference type="SAM" id="MobiDB-lite"/>
    </source>
</evidence>
<organism evidence="2 3">
    <name type="scientific">Botrytis hyacinthi</name>
    <dbReference type="NCBI Taxonomy" id="278943"/>
    <lineage>
        <taxon>Eukaryota</taxon>
        <taxon>Fungi</taxon>
        <taxon>Dikarya</taxon>
        <taxon>Ascomycota</taxon>
        <taxon>Pezizomycotina</taxon>
        <taxon>Leotiomycetes</taxon>
        <taxon>Helotiales</taxon>
        <taxon>Sclerotiniaceae</taxon>
        <taxon>Botrytis</taxon>
    </lineage>
</organism>
<feature type="compositionally biased region" description="Basic and acidic residues" evidence="1">
    <location>
        <begin position="30"/>
        <end position="41"/>
    </location>
</feature>
<dbReference type="EMBL" id="PQXK01000029">
    <property type="protein sequence ID" value="TGO40922.1"/>
    <property type="molecule type" value="Genomic_DNA"/>
</dbReference>
<evidence type="ECO:0000313" key="2">
    <source>
        <dbReference type="EMBL" id="TGO40922.1"/>
    </source>
</evidence>
<dbReference type="Proteomes" id="UP000297814">
    <property type="component" value="Unassembled WGS sequence"/>
</dbReference>
<protein>
    <submittedName>
        <fullName evidence="2">Uncharacterized protein</fullName>
    </submittedName>
</protein>
<sequence>MINLSFQKNVERQGSHKSLTSQSETNTPRFLEDEKTRRERPASVLPTAGGAEIIGRKRRSAGRFSGGVCCASFSRSRIDWRRNLRGDMVVVWWGTPQKTMEDPDTIDSEVEPPQKTGLRGLVRLLQGLGAYRKCLFVPISGLCVLSLFELPSAGNEAAIARWKSNRARTEKDHRA</sequence>
<comment type="caution">
    <text evidence="2">The sequence shown here is derived from an EMBL/GenBank/DDBJ whole genome shotgun (WGS) entry which is preliminary data.</text>
</comment>
<dbReference type="AlphaFoldDB" id="A0A4Z1GZW9"/>
<gene>
    <name evidence="2" type="ORF">BHYA_0029g00320</name>
</gene>
<feature type="region of interest" description="Disordered" evidence="1">
    <location>
        <begin position="1"/>
        <end position="49"/>
    </location>
</feature>
<accession>A0A4Z1GZW9</accession>
<name>A0A4Z1GZW9_9HELO</name>
<keyword evidence="3" id="KW-1185">Reference proteome</keyword>